<feature type="transmembrane region" description="Helical" evidence="8">
    <location>
        <begin position="412"/>
        <end position="433"/>
    </location>
</feature>
<evidence type="ECO:0000256" key="4">
    <source>
        <dbReference type="ARBA" id="ARBA00022475"/>
    </source>
</evidence>
<keyword evidence="7 8" id="KW-0472">Membrane</keyword>
<dbReference type="Pfam" id="PF00860">
    <property type="entry name" value="Xan_ur_permease"/>
    <property type="match status" value="1"/>
</dbReference>
<protein>
    <recommendedName>
        <fullName evidence="11">Permease</fullName>
    </recommendedName>
</protein>
<feature type="transmembrane region" description="Helical" evidence="8">
    <location>
        <begin position="62"/>
        <end position="81"/>
    </location>
</feature>
<dbReference type="RefSeq" id="WP_146437710.1">
    <property type="nucleotide sequence ID" value="NZ_VIGV01000015.1"/>
</dbReference>
<dbReference type="PANTHER" id="PTHR42810">
    <property type="entry name" value="PURINE PERMEASE C1399.01C-RELATED"/>
    <property type="match status" value="1"/>
</dbReference>
<evidence type="ECO:0000256" key="6">
    <source>
        <dbReference type="ARBA" id="ARBA00022989"/>
    </source>
</evidence>
<evidence type="ECO:0000256" key="8">
    <source>
        <dbReference type="SAM" id="Phobius"/>
    </source>
</evidence>
<evidence type="ECO:0000256" key="2">
    <source>
        <dbReference type="ARBA" id="ARBA00008821"/>
    </source>
</evidence>
<dbReference type="GO" id="GO:0042907">
    <property type="term" value="F:xanthine transmembrane transporter activity"/>
    <property type="evidence" value="ECO:0007669"/>
    <property type="project" value="TreeGrafter"/>
</dbReference>
<dbReference type="NCBIfam" id="NF037981">
    <property type="entry name" value="NCS2_1"/>
    <property type="match status" value="1"/>
</dbReference>
<dbReference type="OrthoDB" id="9805749at2"/>
<name>A0A5C5RFV7_9ACTN</name>
<evidence type="ECO:0000313" key="9">
    <source>
        <dbReference type="EMBL" id="TWS21836.1"/>
    </source>
</evidence>
<feature type="transmembrane region" description="Helical" evidence="8">
    <location>
        <begin position="326"/>
        <end position="349"/>
    </location>
</feature>
<evidence type="ECO:0000256" key="1">
    <source>
        <dbReference type="ARBA" id="ARBA00004651"/>
    </source>
</evidence>
<proteinExistence type="inferred from homology"/>
<feature type="transmembrane region" description="Helical" evidence="8">
    <location>
        <begin position="385"/>
        <end position="406"/>
    </location>
</feature>
<accession>A0A5C5RFV7</accession>
<feature type="transmembrane region" description="Helical" evidence="8">
    <location>
        <begin position="175"/>
        <end position="193"/>
    </location>
</feature>
<sequence length="439" mass="44157">MTPAESTVDDAVVSGPSPVDERLGWRLTLPMAAQHVVVMIAGPIATVFLIGGTLHLPEATVRALLCATLLACGVGTILQSVGLPGWAGLGARLPFVMLPGGAAVVLFLQIATASGPATATGAVLLTAALGLVLAPFAGRIVRFVPPVVIATMIVVIGVNLVKVAAGLIAGDAGKPGTAAIGLAAATIGATVLLQRVLPAGWRRGSVLLGMAVGTALAAATGHLTLRHAAGLLQLPEPFPFGTPRFDLLAAVPLLIFGIVSMAEATGQTVLNAQVVGAQIDTGRTVGRVIRTDAITSLLAGLFGGQTMITSGENIGIVRATGVRSRYVTAAAGLLLVAMAFFAPMGTLIASLPGPVIGGTAAYVFAMIVVTGLRMLGSLDLADDRIFVAAVAGLTAGLLPILGPGLYQGFPQALRLVLSSGVTMCAVVGIIAAATRPRRR</sequence>
<dbReference type="InterPro" id="IPR006042">
    <property type="entry name" value="Xan_ur_permease"/>
</dbReference>
<reference evidence="9 10" key="1">
    <citation type="submission" date="2019-06" db="EMBL/GenBank/DDBJ databases">
        <authorList>
            <person name="Teng J.L.L."/>
            <person name="Lee H.H."/>
            <person name="Lau S.K.P."/>
            <person name="Woo P.C.Y."/>
        </authorList>
    </citation>
    <scope>NUCLEOTIDE SEQUENCE [LARGE SCALE GENOMIC DNA]</scope>
    <source>
        <strain evidence="9 10">HKU70</strain>
    </source>
</reference>
<feature type="transmembrane region" description="Helical" evidence="8">
    <location>
        <begin position="36"/>
        <end position="56"/>
    </location>
</feature>
<dbReference type="AlphaFoldDB" id="A0A5C5RFV7"/>
<keyword evidence="4" id="KW-1003">Cell membrane</keyword>
<feature type="transmembrane region" description="Helical" evidence="8">
    <location>
        <begin position="205"/>
        <end position="225"/>
    </location>
</feature>
<dbReference type="GO" id="GO:0005886">
    <property type="term" value="C:plasma membrane"/>
    <property type="evidence" value="ECO:0007669"/>
    <property type="project" value="UniProtKB-SubCell"/>
</dbReference>
<evidence type="ECO:0000256" key="7">
    <source>
        <dbReference type="ARBA" id="ARBA00023136"/>
    </source>
</evidence>
<comment type="subcellular location">
    <subcellularLocation>
        <location evidence="1">Cell membrane</location>
        <topology evidence="1">Multi-pass membrane protein</topology>
    </subcellularLocation>
</comment>
<keyword evidence="10" id="KW-1185">Reference proteome</keyword>
<evidence type="ECO:0000256" key="5">
    <source>
        <dbReference type="ARBA" id="ARBA00022692"/>
    </source>
</evidence>
<dbReference type="InterPro" id="IPR006043">
    <property type="entry name" value="NCS2"/>
</dbReference>
<keyword evidence="5 8" id="KW-0812">Transmembrane</keyword>
<organism evidence="9 10">
    <name type="scientific">Tsukamurella sputi</name>
    <dbReference type="NCBI Taxonomy" id="2591848"/>
    <lineage>
        <taxon>Bacteria</taxon>
        <taxon>Bacillati</taxon>
        <taxon>Actinomycetota</taxon>
        <taxon>Actinomycetes</taxon>
        <taxon>Mycobacteriales</taxon>
        <taxon>Tsukamurellaceae</taxon>
        <taxon>Tsukamurella</taxon>
    </lineage>
</organism>
<feature type="transmembrane region" description="Helical" evidence="8">
    <location>
        <begin position="245"/>
        <end position="262"/>
    </location>
</feature>
<feature type="transmembrane region" description="Helical" evidence="8">
    <location>
        <begin position="148"/>
        <end position="169"/>
    </location>
</feature>
<feature type="transmembrane region" description="Helical" evidence="8">
    <location>
        <begin position="355"/>
        <end position="373"/>
    </location>
</feature>
<dbReference type="Proteomes" id="UP000319792">
    <property type="component" value="Unassembled WGS sequence"/>
</dbReference>
<comment type="similarity">
    <text evidence="2">Belongs to the nucleobase:cation symporter-2 (NCS2) (TC 2.A.40) family.</text>
</comment>
<gene>
    <name evidence="9" type="ORF">FK268_22610</name>
</gene>
<reference evidence="9 10" key="2">
    <citation type="submission" date="2019-08" db="EMBL/GenBank/DDBJ databases">
        <title>Tsukamurella conjunctivitidis sp. nov., Tsukamurella assacharolytica sp. nov. and Tsukamurella sputae sp. nov. isolated from patients with conjunctivitis, bacteraemia (lymphoma) and respiratory infection (sputum) in Hong Kong.</title>
        <authorList>
            <person name="Fok K.M.N."/>
            <person name="Fong J.Y.H."/>
        </authorList>
    </citation>
    <scope>NUCLEOTIDE SEQUENCE [LARGE SCALE GENOMIC DNA]</scope>
    <source>
        <strain evidence="9 10">HKU70</strain>
    </source>
</reference>
<keyword evidence="6 8" id="KW-1133">Transmembrane helix</keyword>
<evidence type="ECO:0008006" key="11">
    <source>
        <dbReference type="Google" id="ProtNLM"/>
    </source>
</evidence>
<evidence type="ECO:0000313" key="10">
    <source>
        <dbReference type="Proteomes" id="UP000319792"/>
    </source>
</evidence>
<dbReference type="PANTHER" id="PTHR42810:SF4">
    <property type="entry name" value="URIC ACID TRANSPORTER UACT"/>
    <property type="match status" value="1"/>
</dbReference>
<dbReference type="PROSITE" id="PS01116">
    <property type="entry name" value="XANTH_URACIL_PERMASE"/>
    <property type="match status" value="1"/>
</dbReference>
<comment type="caution">
    <text evidence="9">The sequence shown here is derived from an EMBL/GenBank/DDBJ whole genome shotgun (WGS) entry which is preliminary data.</text>
</comment>
<dbReference type="EMBL" id="VIGV01000015">
    <property type="protein sequence ID" value="TWS21836.1"/>
    <property type="molecule type" value="Genomic_DNA"/>
</dbReference>
<keyword evidence="3" id="KW-0813">Transport</keyword>
<evidence type="ECO:0000256" key="3">
    <source>
        <dbReference type="ARBA" id="ARBA00022448"/>
    </source>
</evidence>